<dbReference type="GO" id="GO:0004519">
    <property type="term" value="F:endonuclease activity"/>
    <property type="evidence" value="ECO:0007669"/>
    <property type="project" value="UniProtKB-KW"/>
</dbReference>
<dbReference type="InterPro" id="IPR011856">
    <property type="entry name" value="tRNA_endonuc-like_dom_sf"/>
</dbReference>
<dbReference type="RefSeq" id="WP_224195744.1">
    <property type="nucleotide sequence ID" value="NZ_JAIRAU010000045.1"/>
</dbReference>
<comment type="caution">
    <text evidence="2">The sequence shown here is derived from an EMBL/GenBank/DDBJ whole genome shotgun (WGS) entry which is preliminary data.</text>
</comment>
<reference evidence="2" key="1">
    <citation type="submission" date="2021-08" db="EMBL/GenBank/DDBJ databases">
        <authorList>
            <person name="Stevens D.C."/>
        </authorList>
    </citation>
    <scope>NUCLEOTIDE SEQUENCE</scope>
    <source>
        <strain evidence="2">DSM 53165</strain>
    </source>
</reference>
<dbReference type="SUPFAM" id="SSF52980">
    <property type="entry name" value="Restriction endonuclease-like"/>
    <property type="match status" value="1"/>
</dbReference>
<keyword evidence="2" id="KW-0378">Hydrolase</keyword>
<dbReference type="EMBL" id="JAIRAU010000045">
    <property type="protein sequence ID" value="MBZ5714009.1"/>
    <property type="molecule type" value="Genomic_DNA"/>
</dbReference>
<organism evidence="2 3">
    <name type="scientific">Nannocystis pusilla</name>
    <dbReference type="NCBI Taxonomy" id="889268"/>
    <lineage>
        <taxon>Bacteria</taxon>
        <taxon>Pseudomonadati</taxon>
        <taxon>Myxococcota</taxon>
        <taxon>Polyangia</taxon>
        <taxon>Nannocystales</taxon>
        <taxon>Nannocystaceae</taxon>
        <taxon>Nannocystis</taxon>
    </lineage>
</organism>
<keyword evidence="2" id="KW-0540">Nuclease</keyword>
<gene>
    <name evidence="2" type="ORF">K7C98_32655</name>
</gene>
<dbReference type="InterPro" id="IPR052906">
    <property type="entry name" value="Type_IV_Methyl-Rstrct_Enzyme"/>
</dbReference>
<dbReference type="PANTHER" id="PTHR30015">
    <property type="entry name" value="MRR RESTRICTION SYSTEM PROTEIN"/>
    <property type="match status" value="1"/>
</dbReference>
<keyword evidence="3" id="KW-1185">Reference proteome</keyword>
<evidence type="ECO:0000313" key="2">
    <source>
        <dbReference type="EMBL" id="MBZ5714009.1"/>
    </source>
</evidence>
<dbReference type="Proteomes" id="UP001139031">
    <property type="component" value="Unassembled WGS sequence"/>
</dbReference>
<sequence length="333" mass="36706">MVKIHKLATERVDRLHRTLDVPQADRLSNIRQLVAAVRDGIEHAGTLLELLDVDRRHFLYYRQAAVILGVVEFNARGELLVTSLGQRLLATGEGSREERQVFAEAVGLARALRPFASFFTGEALDLATLTRRLEVLTGLSRTTAERRAHTLIKWRRYIQGPDAAAPGGLELGDPAPQIEALVARHNALVKQQTLQWLMGVEPRKFEAIVADLLRAMGYVDVEQRGGPLDGGVDVVAARIDGWGHRSRIAVQAKRYAGAVGRRYVDELLGAFRRQQFSEALLVTTSDFSPQANGAAHGEPNLKLVDGPKFVDMLAAHGVLLRVGRFGELKRHGS</sequence>
<dbReference type="Gene3D" id="3.40.1350.10">
    <property type="match status" value="1"/>
</dbReference>
<dbReference type="PANTHER" id="PTHR30015:SF7">
    <property type="entry name" value="TYPE IV METHYL-DIRECTED RESTRICTION ENZYME ECOKMRR"/>
    <property type="match status" value="1"/>
</dbReference>
<dbReference type="Pfam" id="PF04471">
    <property type="entry name" value="Mrr_cat"/>
    <property type="match status" value="1"/>
</dbReference>
<proteinExistence type="predicted"/>
<keyword evidence="2" id="KW-0255">Endonuclease</keyword>
<evidence type="ECO:0000313" key="3">
    <source>
        <dbReference type="Proteomes" id="UP001139031"/>
    </source>
</evidence>
<feature type="domain" description="Restriction endonuclease type IV Mrr" evidence="1">
    <location>
        <begin position="200"/>
        <end position="313"/>
    </location>
</feature>
<evidence type="ECO:0000259" key="1">
    <source>
        <dbReference type="Pfam" id="PF04471"/>
    </source>
</evidence>
<name>A0ABS7U0M9_9BACT</name>
<dbReference type="InterPro" id="IPR007560">
    <property type="entry name" value="Restrct_endonuc_IV_Mrr"/>
</dbReference>
<dbReference type="InterPro" id="IPR011335">
    <property type="entry name" value="Restrct_endonuc-II-like"/>
</dbReference>
<accession>A0ABS7U0M9</accession>
<protein>
    <submittedName>
        <fullName evidence="2">Restriction endonuclease</fullName>
    </submittedName>
</protein>